<reference evidence="2" key="1">
    <citation type="submission" date="2023-06" db="EMBL/GenBank/DDBJ databases">
        <title>Genomic of Agaribacillus aureum.</title>
        <authorList>
            <person name="Wang G."/>
        </authorList>
    </citation>
    <scope>NUCLEOTIDE SEQUENCE</scope>
    <source>
        <strain evidence="2">BMA12</strain>
    </source>
</reference>
<dbReference type="PROSITE" id="PS51257">
    <property type="entry name" value="PROKAR_LIPOPROTEIN"/>
    <property type="match status" value="1"/>
</dbReference>
<proteinExistence type="predicted"/>
<sequence length="159" mass="18373">MKTTKSYFFLFLLFLLTGCLTPLTKSPPPLIIYTESSAEVNTIKDVEESIKKTLRACGYVVKQTTKYNEVITKRKEFSENNVVVVLDIIITIAFNDKKKSADIRIAYEMLWRYAGAPNKWRHHDDPDINNPKENLVENKILKKLHLALEESIENITLEL</sequence>
<keyword evidence="1" id="KW-0732">Signal</keyword>
<accession>A0ABT8LAB9</accession>
<dbReference type="RefSeq" id="WP_346760023.1">
    <property type="nucleotide sequence ID" value="NZ_JAUJEB010000005.1"/>
</dbReference>
<dbReference type="Proteomes" id="UP001172083">
    <property type="component" value="Unassembled WGS sequence"/>
</dbReference>
<evidence type="ECO:0000256" key="1">
    <source>
        <dbReference type="SAM" id="SignalP"/>
    </source>
</evidence>
<protein>
    <recommendedName>
        <fullName evidence="4">Lipoprotein</fullName>
    </recommendedName>
</protein>
<keyword evidence="3" id="KW-1185">Reference proteome</keyword>
<comment type="caution">
    <text evidence="2">The sequence shown here is derived from an EMBL/GenBank/DDBJ whole genome shotgun (WGS) entry which is preliminary data.</text>
</comment>
<gene>
    <name evidence="2" type="ORF">QQ020_21575</name>
</gene>
<feature type="signal peptide" evidence="1">
    <location>
        <begin position="1"/>
        <end position="24"/>
    </location>
</feature>
<evidence type="ECO:0000313" key="3">
    <source>
        <dbReference type="Proteomes" id="UP001172083"/>
    </source>
</evidence>
<name>A0ABT8LAB9_9BACT</name>
<evidence type="ECO:0008006" key="4">
    <source>
        <dbReference type="Google" id="ProtNLM"/>
    </source>
</evidence>
<dbReference type="EMBL" id="JAUJEB010000005">
    <property type="protein sequence ID" value="MDN5214684.1"/>
    <property type="molecule type" value="Genomic_DNA"/>
</dbReference>
<feature type="chain" id="PRO_5046391169" description="Lipoprotein" evidence="1">
    <location>
        <begin position="25"/>
        <end position="159"/>
    </location>
</feature>
<organism evidence="2 3">
    <name type="scientific">Agaribacillus aureus</name>
    <dbReference type="NCBI Taxonomy" id="3051825"/>
    <lineage>
        <taxon>Bacteria</taxon>
        <taxon>Pseudomonadati</taxon>
        <taxon>Bacteroidota</taxon>
        <taxon>Cytophagia</taxon>
        <taxon>Cytophagales</taxon>
        <taxon>Splendidivirgaceae</taxon>
        <taxon>Agaribacillus</taxon>
    </lineage>
</organism>
<evidence type="ECO:0000313" key="2">
    <source>
        <dbReference type="EMBL" id="MDN5214684.1"/>
    </source>
</evidence>